<reference evidence="2" key="1">
    <citation type="submission" date="2022-01" db="EMBL/GenBank/DDBJ databases">
        <authorList>
            <person name="Braso-Vives M."/>
        </authorList>
    </citation>
    <scope>NUCLEOTIDE SEQUENCE</scope>
</reference>
<sequence length="397" mass="43194">MADHKGTQESASEDETWRLGEGVFEDVVRKETSSTESVEKGDPDKDGMTLKKVEENFQQLPKLVHDLSLVTLICTRLENLLTSLTGEGKEVTEARAHVQLLVDQYRKLEGIVKDFLKRISAFARHSIDEIKQTPVEDEPDKECVAAIVNRSKDLLYKMNELEQRRSCIASTSGFAMEGSRKVAEKSQATAEMSRTLAWGAIPGFGTLAWGAAGAMAGADGYESSVGKLVGGIKGLGFGLTGGLVTGVLSPVLIPAGLSVARENEALKEKSEHIVNELTLATVVLDSAIKKMNQCLHVVVSGMSKLYEKIEEIENLSDPDSEDGKKTKLRGIGDGLRKLCEDGFEPLCQACDEARMRVLGYLGPALQEHATGRKEAPKESEEGDFDIIDPIELLDTTN</sequence>
<evidence type="ECO:0000256" key="1">
    <source>
        <dbReference type="SAM" id="MobiDB-lite"/>
    </source>
</evidence>
<feature type="region of interest" description="Disordered" evidence="1">
    <location>
        <begin position="368"/>
        <end position="388"/>
    </location>
</feature>
<proteinExistence type="predicted"/>
<dbReference type="OrthoDB" id="10043117at2759"/>
<dbReference type="AlphaFoldDB" id="A0A8J9W5E8"/>
<organism evidence="2 3">
    <name type="scientific">Branchiostoma lanceolatum</name>
    <name type="common">Common lancelet</name>
    <name type="synonym">Amphioxus lanceolatum</name>
    <dbReference type="NCBI Taxonomy" id="7740"/>
    <lineage>
        <taxon>Eukaryota</taxon>
        <taxon>Metazoa</taxon>
        <taxon>Chordata</taxon>
        <taxon>Cephalochordata</taxon>
        <taxon>Leptocardii</taxon>
        <taxon>Amphioxiformes</taxon>
        <taxon>Branchiostomatidae</taxon>
        <taxon>Branchiostoma</taxon>
    </lineage>
</organism>
<dbReference type="EMBL" id="OV696686">
    <property type="protein sequence ID" value="CAH1233668.1"/>
    <property type="molecule type" value="Genomic_DNA"/>
</dbReference>
<evidence type="ECO:0000313" key="2">
    <source>
        <dbReference type="EMBL" id="CAH1233668.1"/>
    </source>
</evidence>
<accession>A0A8J9W5E8</accession>
<gene>
    <name evidence="2" type="primary">Hypp804</name>
    <name evidence="2" type="ORF">BLAG_LOCUS2341</name>
</gene>
<evidence type="ECO:0000313" key="3">
    <source>
        <dbReference type="Proteomes" id="UP000838412"/>
    </source>
</evidence>
<name>A0A8J9W5E8_BRALA</name>
<dbReference type="Proteomes" id="UP000838412">
    <property type="component" value="Chromosome 1"/>
</dbReference>
<protein>
    <submittedName>
        <fullName evidence="2">Hypp804 protein</fullName>
    </submittedName>
</protein>
<keyword evidence="3" id="KW-1185">Reference proteome</keyword>
<feature type="compositionally biased region" description="Basic and acidic residues" evidence="1">
    <location>
        <begin position="369"/>
        <end position="379"/>
    </location>
</feature>
<feature type="region of interest" description="Disordered" evidence="1">
    <location>
        <begin position="1"/>
        <end position="23"/>
    </location>
</feature>